<dbReference type="PANTHER" id="PTHR43798:SF33">
    <property type="entry name" value="HYDROLASE, PUTATIVE (AFU_ORTHOLOGUE AFUA_2G14860)-RELATED"/>
    <property type="match status" value="1"/>
</dbReference>
<dbReference type="Pfam" id="PF00561">
    <property type="entry name" value="Abhydrolase_1"/>
    <property type="match status" value="1"/>
</dbReference>
<dbReference type="KEGG" id="acan:ACA1_110890"/>
<name>L8H7N0_ACACF</name>
<dbReference type="STRING" id="1257118.L8H7N0"/>
<dbReference type="PANTHER" id="PTHR43798">
    <property type="entry name" value="MONOACYLGLYCEROL LIPASE"/>
    <property type="match status" value="1"/>
</dbReference>
<keyword evidence="1" id="KW-1133">Transmembrane helix</keyword>
<dbReference type="EMBL" id="KB007905">
    <property type="protein sequence ID" value="ELR21247.1"/>
    <property type="molecule type" value="Genomic_DNA"/>
</dbReference>
<evidence type="ECO:0000313" key="4">
    <source>
        <dbReference type="Proteomes" id="UP000011083"/>
    </source>
</evidence>
<sequence>MDHLVLRERHRKRKQKRLGIMPSHEPDDANLLWRHEVKKLRAQVLLTCLFSNSPTSTSSAYAPLPTTPSWPSSSSANDPFAVMQANEAARRRQRRRAVLRAAAWVVGLALLAGALYQCLGHVRDDWLYPPPGLSPSVLFESGLPYSSLSFELVLRQAVEDGLTDHMTLCSYDRSGYGWSEAGVHPRNISVMVDELHRMLRVAEVPTPHLLVGWSYGGIIAQLYAARYPHAVAGVVLIDTVIANQTGRIEGFAEQLTAGIVSFDIARFVQWVGAFRLAGALGLLPQDAGAPPSSLPSPLYNAVLASVTKYKFPETAYQELMAFEPSERILSSELLSLAAADSNHKPLGDLPVLSVAAVSEAMPAAERGLWIETQAGEASALTTNHRQRVVDSDHFVPWSSPASVIAAIQEALDMRPGHDLRRDHLLGQLGPSGVV</sequence>
<dbReference type="GeneID" id="14922134"/>
<gene>
    <name evidence="3" type="ORF">ACA1_110890</name>
</gene>
<dbReference type="InterPro" id="IPR029058">
    <property type="entry name" value="AB_hydrolase_fold"/>
</dbReference>
<evidence type="ECO:0000259" key="2">
    <source>
        <dbReference type="Pfam" id="PF00561"/>
    </source>
</evidence>
<proteinExistence type="predicted"/>
<keyword evidence="4" id="KW-1185">Reference proteome</keyword>
<feature type="transmembrane region" description="Helical" evidence="1">
    <location>
        <begin position="97"/>
        <end position="116"/>
    </location>
</feature>
<keyword evidence="1" id="KW-0812">Transmembrane</keyword>
<dbReference type="SUPFAM" id="SSF53474">
    <property type="entry name" value="alpha/beta-Hydrolases"/>
    <property type="match status" value="1"/>
</dbReference>
<accession>L8H7N0</accession>
<dbReference type="OrthoDB" id="294702at2759"/>
<dbReference type="OMA" id="HIRCYYN"/>
<dbReference type="GO" id="GO:0047372">
    <property type="term" value="F:monoacylglycerol lipase activity"/>
    <property type="evidence" value="ECO:0007669"/>
    <property type="project" value="TreeGrafter"/>
</dbReference>
<dbReference type="VEuPathDB" id="AmoebaDB:ACA1_110890"/>
<keyword evidence="3" id="KW-0378">Hydrolase</keyword>
<evidence type="ECO:0000313" key="3">
    <source>
        <dbReference type="EMBL" id="ELR21247.1"/>
    </source>
</evidence>
<dbReference type="GO" id="GO:0046464">
    <property type="term" value="P:acylglycerol catabolic process"/>
    <property type="evidence" value="ECO:0007669"/>
    <property type="project" value="TreeGrafter"/>
</dbReference>
<dbReference type="RefSeq" id="XP_004345373.1">
    <property type="nucleotide sequence ID" value="XM_004345323.1"/>
</dbReference>
<evidence type="ECO:0000256" key="1">
    <source>
        <dbReference type="SAM" id="Phobius"/>
    </source>
</evidence>
<organism evidence="3 4">
    <name type="scientific">Acanthamoeba castellanii (strain ATCC 30010 / Neff)</name>
    <dbReference type="NCBI Taxonomy" id="1257118"/>
    <lineage>
        <taxon>Eukaryota</taxon>
        <taxon>Amoebozoa</taxon>
        <taxon>Discosea</taxon>
        <taxon>Longamoebia</taxon>
        <taxon>Centramoebida</taxon>
        <taxon>Acanthamoebidae</taxon>
        <taxon>Acanthamoeba</taxon>
    </lineage>
</organism>
<reference evidence="3 4" key="1">
    <citation type="journal article" date="2013" name="Genome Biol.">
        <title>Genome of Acanthamoeba castellanii highlights extensive lateral gene transfer and early evolution of tyrosine kinase signaling.</title>
        <authorList>
            <person name="Clarke M."/>
            <person name="Lohan A.J."/>
            <person name="Liu B."/>
            <person name="Lagkouvardos I."/>
            <person name="Roy S."/>
            <person name="Zafar N."/>
            <person name="Bertelli C."/>
            <person name="Schilde C."/>
            <person name="Kianianmomeni A."/>
            <person name="Burglin T.R."/>
            <person name="Frech C."/>
            <person name="Turcotte B."/>
            <person name="Kopec K.O."/>
            <person name="Synnott J.M."/>
            <person name="Choo C."/>
            <person name="Paponov I."/>
            <person name="Finkler A."/>
            <person name="Soon Heng Tan C."/>
            <person name="Hutchins A.P."/>
            <person name="Weinmeier T."/>
            <person name="Rattei T."/>
            <person name="Chu J.S."/>
            <person name="Gimenez G."/>
            <person name="Irimia M."/>
            <person name="Rigden D.J."/>
            <person name="Fitzpatrick D.A."/>
            <person name="Lorenzo-Morales J."/>
            <person name="Bateman A."/>
            <person name="Chiu C.H."/>
            <person name="Tang P."/>
            <person name="Hegemann P."/>
            <person name="Fromm H."/>
            <person name="Raoult D."/>
            <person name="Greub G."/>
            <person name="Miranda-Saavedra D."/>
            <person name="Chen N."/>
            <person name="Nash P."/>
            <person name="Ginger M.L."/>
            <person name="Horn M."/>
            <person name="Schaap P."/>
            <person name="Caler L."/>
            <person name="Loftus B."/>
        </authorList>
    </citation>
    <scope>NUCLEOTIDE SEQUENCE [LARGE SCALE GENOMIC DNA]</scope>
    <source>
        <strain evidence="3 4">Neff</strain>
    </source>
</reference>
<dbReference type="AlphaFoldDB" id="L8H7N0"/>
<protein>
    <submittedName>
        <fullName evidence="3">Hydrolase, alpha/beta fold domain containing protein</fullName>
    </submittedName>
</protein>
<dbReference type="Proteomes" id="UP000011083">
    <property type="component" value="Unassembled WGS sequence"/>
</dbReference>
<dbReference type="InterPro" id="IPR050266">
    <property type="entry name" value="AB_hydrolase_sf"/>
</dbReference>
<dbReference type="GO" id="GO:0016020">
    <property type="term" value="C:membrane"/>
    <property type="evidence" value="ECO:0007669"/>
    <property type="project" value="TreeGrafter"/>
</dbReference>
<keyword evidence="1" id="KW-0472">Membrane</keyword>
<dbReference type="Gene3D" id="3.40.50.1820">
    <property type="entry name" value="alpha/beta hydrolase"/>
    <property type="match status" value="1"/>
</dbReference>
<feature type="domain" description="AB hydrolase-1" evidence="2">
    <location>
        <begin position="135"/>
        <end position="356"/>
    </location>
</feature>
<dbReference type="InterPro" id="IPR000073">
    <property type="entry name" value="AB_hydrolase_1"/>
</dbReference>